<dbReference type="InterPro" id="IPR018114">
    <property type="entry name" value="TRYPSIN_HIS"/>
</dbReference>
<dbReference type="Pfam" id="PF00089">
    <property type="entry name" value="Trypsin"/>
    <property type="match status" value="1"/>
</dbReference>
<evidence type="ECO:0000256" key="2">
    <source>
        <dbReference type="ARBA" id="ARBA00023157"/>
    </source>
</evidence>
<dbReference type="CDD" id="cd00190">
    <property type="entry name" value="Tryp_SPc"/>
    <property type="match status" value="1"/>
</dbReference>
<dbReference type="InterPro" id="IPR033116">
    <property type="entry name" value="TRYPSIN_SER"/>
</dbReference>
<dbReference type="PANTHER" id="PTHR24252">
    <property type="entry name" value="ACROSIN-RELATED"/>
    <property type="match status" value="1"/>
</dbReference>
<keyword evidence="5" id="KW-0645">Protease</keyword>
<dbReference type="PANTHER" id="PTHR24252:SF7">
    <property type="entry name" value="HYALIN"/>
    <property type="match status" value="1"/>
</dbReference>
<organism evidence="7 8">
    <name type="scientific">Euphydryas editha</name>
    <name type="common">Edith's checkerspot</name>
    <dbReference type="NCBI Taxonomy" id="104508"/>
    <lineage>
        <taxon>Eukaryota</taxon>
        <taxon>Metazoa</taxon>
        <taxon>Ecdysozoa</taxon>
        <taxon>Arthropoda</taxon>
        <taxon>Hexapoda</taxon>
        <taxon>Insecta</taxon>
        <taxon>Pterygota</taxon>
        <taxon>Neoptera</taxon>
        <taxon>Endopterygota</taxon>
        <taxon>Lepidoptera</taxon>
        <taxon>Glossata</taxon>
        <taxon>Ditrysia</taxon>
        <taxon>Papilionoidea</taxon>
        <taxon>Nymphalidae</taxon>
        <taxon>Nymphalinae</taxon>
        <taxon>Euphydryas</taxon>
    </lineage>
</organism>
<protein>
    <recommendedName>
        <fullName evidence="6">Peptidase S1 domain-containing protein</fullName>
    </recommendedName>
</protein>
<dbReference type="EMBL" id="CAKOGL010000006">
    <property type="protein sequence ID" value="CAH2087625.1"/>
    <property type="molecule type" value="Genomic_DNA"/>
</dbReference>
<dbReference type="InterPro" id="IPR001314">
    <property type="entry name" value="Peptidase_S1A"/>
</dbReference>
<dbReference type="InterPro" id="IPR009003">
    <property type="entry name" value="Peptidase_S1_PA"/>
</dbReference>
<evidence type="ECO:0000256" key="4">
    <source>
        <dbReference type="ARBA" id="ARBA00024195"/>
    </source>
</evidence>
<dbReference type="Gene3D" id="2.40.10.10">
    <property type="entry name" value="Trypsin-like serine proteases"/>
    <property type="match status" value="1"/>
</dbReference>
<evidence type="ECO:0000256" key="5">
    <source>
        <dbReference type="RuleBase" id="RU363034"/>
    </source>
</evidence>
<comment type="caution">
    <text evidence="7">The sequence shown here is derived from an EMBL/GenBank/DDBJ whole genome shotgun (WGS) entry which is preliminary data.</text>
</comment>
<keyword evidence="5" id="KW-0378">Hydrolase</keyword>
<dbReference type="GO" id="GO:0006508">
    <property type="term" value="P:proteolysis"/>
    <property type="evidence" value="ECO:0007669"/>
    <property type="project" value="UniProtKB-KW"/>
</dbReference>
<evidence type="ECO:0000256" key="3">
    <source>
        <dbReference type="ARBA" id="ARBA00023180"/>
    </source>
</evidence>
<keyword evidence="5" id="KW-0720">Serine protease</keyword>
<dbReference type="FunFam" id="2.40.10.10:FF:000028">
    <property type="entry name" value="Serine protease easter"/>
    <property type="match status" value="1"/>
</dbReference>
<evidence type="ECO:0000259" key="6">
    <source>
        <dbReference type="PROSITE" id="PS50240"/>
    </source>
</evidence>
<comment type="similarity">
    <text evidence="4">Belongs to the peptidase S1 family. CLIP subfamily.</text>
</comment>
<reference evidence="7" key="1">
    <citation type="submission" date="2022-03" db="EMBL/GenBank/DDBJ databases">
        <authorList>
            <person name="Tunstrom K."/>
        </authorList>
    </citation>
    <scope>NUCLEOTIDE SEQUENCE</scope>
</reference>
<feature type="domain" description="Peptidase S1" evidence="6">
    <location>
        <begin position="36"/>
        <end position="285"/>
    </location>
</feature>
<keyword evidence="1" id="KW-0732">Signal</keyword>
<dbReference type="GO" id="GO:0004252">
    <property type="term" value="F:serine-type endopeptidase activity"/>
    <property type="evidence" value="ECO:0007669"/>
    <property type="project" value="InterPro"/>
</dbReference>
<name>A0AAU9TKI3_EUPED</name>
<proteinExistence type="inferred from homology"/>
<dbReference type="Proteomes" id="UP001153954">
    <property type="component" value="Unassembled WGS sequence"/>
</dbReference>
<dbReference type="PROSITE" id="PS50240">
    <property type="entry name" value="TRYPSIN_DOM"/>
    <property type="match status" value="1"/>
</dbReference>
<dbReference type="AlphaFoldDB" id="A0AAU9TKI3"/>
<keyword evidence="2" id="KW-1015">Disulfide bond</keyword>
<dbReference type="PROSITE" id="PS00135">
    <property type="entry name" value="TRYPSIN_SER"/>
    <property type="match status" value="1"/>
</dbReference>
<sequence length="301" mass="34801">MCHIIKKKLLFTECYEYMYRLHERQQESDCKITVYIIRGQTTQRTEYPHMGALGWLSVDNSWEFLCGSSLISERFVLTAAHCTKISNSRKRFKSPRPQIVRLGVVNIYDRDHRDFNIKSIIRHPQYKPPMKYYDIALIELETSVTFDKYVSPACLWSKTYSNMENQNFTVTGWGNTENKKFSPDLLYAAVDNFGSNCNNIPSNRHWWGPSDHQLCAGKLDGSVDTCHGDSGGPIQFKLFHTKREGTLHMIIGITTFGSRQCAKKNTPGVYTKVSNFIPWIEKNVWPDEDNIYSSQIVLEND</sequence>
<evidence type="ECO:0000313" key="7">
    <source>
        <dbReference type="EMBL" id="CAH2087625.1"/>
    </source>
</evidence>
<dbReference type="SUPFAM" id="SSF50494">
    <property type="entry name" value="Trypsin-like serine proteases"/>
    <property type="match status" value="1"/>
</dbReference>
<keyword evidence="3" id="KW-0325">Glycoprotein</keyword>
<keyword evidence="8" id="KW-1185">Reference proteome</keyword>
<dbReference type="InterPro" id="IPR001254">
    <property type="entry name" value="Trypsin_dom"/>
</dbReference>
<dbReference type="PROSITE" id="PS00134">
    <property type="entry name" value="TRYPSIN_HIS"/>
    <property type="match status" value="1"/>
</dbReference>
<accession>A0AAU9TKI3</accession>
<dbReference type="SMART" id="SM00020">
    <property type="entry name" value="Tryp_SPc"/>
    <property type="match status" value="1"/>
</dbReference>
<evidence type="ECO:0000256" key="1">
    <source>
        <dbReference type="ARBA" id="ARBA00022729"/>
    </source>
</evidence>
<dbReference type="InterPro" id="IPR043504">
    <property type="entry name" value="Peptidase_S1_PA_chymotrypsin"/>
</dbReference>
<evidence type="ECO:0000313" key="8">
    <source>
        <dbReference type="Proteomes" id="UP001153954"/>
    </source>
</evidence>
<dbReference type="PRINTS" id="PR00722">
    <property type="entry name" value="CHYMOTRYPSIN"/>
</dbReference>
<gene>
    <name evidence="7" type="ORF">EEDITHA_LOCUS3870</name>
</gene>